<accession>A0ABQ8YGR2</accession>
<evidence type="ECO:0000313" key="1">
    <source>
        <dbReference type="EMBL" id="KAJ6243800.1"/>
    </source>
</evidence>
<sequence length="209" mass="24812">MLLGYIQQRGELQIRNEQKNKPKLLNKGIKNNKENPQKLKYQKDKGSIANFPPNFSNIVIQFYNLQDLFGLHLLSTIQDDQVFALKEVHNSFVQSKLFDHLGITQELLDLWLTRIEQIYIQNEILIFVKRTSKNTKDKFQLSPYWKKHFLKIWKKELGSVFQQNNQNDGHLSKLRKSKAIGMTSYLTFHQLRNEEEINQLRVKLKKNNN</sequence>
<protein>
    <submittedName>
        <fullName evidence="1">Uncharacterized protein</fullName>
    </submittedName>
</protein>
<reference evidence="1" key="1">
    <citation type="submission" date="2022-08" db="EMBL/GenBank/DDBJ databases">
        <title>Novel sulfate-reducing endosymbionts in the free-living metamonad Anaeramoeba.</title>
        <authorList>
            <person name="Jerlstrom-Hultqvist J."/>
            <person name="Cepicka I."/>
            <person name="Gallot-Lavallee L."/>
            <person name="Salas-Leiva D."/>
            <person name="Curtis B.A."/>
            <person name="Zahonova K."/>
            <person name="Pipaliya S."/>
            <person name="Dacks J."/>
            <person name="Roger A.J."/>
        </authorList>
    </citation>
    <scope>NUCLEOTIDE SEQUENCE</scope>
    <source>
        <strain evidence="1">Schooner1</strain>
    </source>
</reference>
<comment type="caution">
    <text evidence="1">The sequence shown here is derived from an EMBL/GenBank/DDBJ whole genome shotgun (WGS) entry which is preliminary data.</text>
</comment>
<gene>
    <name evidence="1" type="ORF">M0813_22241</name>
</gene>
<organism evidence="1 2">
    <name type="scientific">Anaeramoeba flamelloides</name>
    <dbReference type="NCBI Taxonomy" id="1746091"/>
    <lineage>
        <taxon>Eukaryota</taxon>
        <taxon>Metamonada</taxon>
        <taxon>Anaeramoebidae</taxon>
        <taxon>Anaeramoeba</taxon>
    </lineage>
</organism>
<name>A0ABQ8YGR2_9EUKA</name>
<proteinExistence type="predicted"/>
<evidence type="ECO:0000313" key="2">
    <source>
        <dbReference type="Proteomes" id="UP001150062"/>
    </source>
</evidence>
<dbReference type="Proteomes" id="UP001150062">
    <property type="component" value="Unassembled WGS sequence"/>
</dbReference>
<keyword evidence="2" id="KW-1185">Reference proteome</keyword>
<dbReference type="EMBL" id="JAOAOG010000168">
    <property type="protein sequence ID" value="KAJ6243800.1"/>
    <property type="molecule type" value="Genomic_DNA"/>
</dbReference>